<reference evidence="8 9" key="1">
    <citation type="submission" date="2018-08" db="EMBL/GenBank/DDBJ databases">
        <title>Microbacterium lemovicicum sp. nov., a bacterium isolated from a natural uranium-rich soil.</title>
        <authorList>
            <person name="ORTET P."/>
        </authorList>
    </citation>
    <scope>NUCLEOTIDE SEQUENCE [LARGE SCALE GENOMIC DNA]</scope>
    <source>
        <strain evidence="8 9">Viu22</strain>
    </source>
</reference>
<feature type="signal peptide" evidence="7">
    <location>
        <begin position="1"/>
        <end position="25"/>
    </location>
</feature>
<evidence type="ECO:0000256" key="1">
    <source>
        <dbReference type="ARBA" id="ARBA00004635"/>
    </source>
</evidence>
<dbReference type="SUPFAM" id="SSF53850">
    <property type="entry name" value="Periplasmic binding protein-like II"/>
    <property type="match status" value="1"/>
</dbReference>
<comment type="similarity">
    <text evidence="2">Belongs to the NlpA lipoprotein family.</text>
</comment>
<dbReference type="PANTHER" id="PTHR30429:SF1">
    <property type="entry name" value="D-METHIONINE-BINDING LIPOPROTEIN METQ-RELATED"/>
    <property type="match status" value="1"/>
</dbReference>
<keyword evidence="6 8" id="KW-0449">Lipoprotein</keyword>
<keyword evidence="4" id="KW-0472">Membrane</keyword>
<dbReference type="Proteomes" id="UP000276888">
    <property type="component" value="Chromosome"/>
</dbReference>
<dbReference type="OrthoDB" id="9812878at2"/>
<evidence type="ECO:0000313" key="9">
    <source>
        <dbReference type="Proteomes" id="UP000276888"/>
    </source>
</evidence>
<accession>A0A3Q9IZX4</accession>
<dbReference type="Gene3D" id="3.40.190.10">
    <property type="entry name" value="Periplasmic binding protein-like II"/>
    <property type="match status" value="2"/>
</dbReference>
<dbReference type="Pfam" id="PF03180">
    <property type="entry name" value="Lipoprotein_9"/>
    <property type="match status" value="1"/>
</dbReference>
<dbReference type="RefSeq" id="WP_127096198.1">
    <property type="nucleotide sequence ID" value="NZ_CP031423.1"/>
</dbReference>
<protein>
    <submittedName>
        <fullName evidence="8">Putative D-methionine-binding lipoprotein MetQ</fullName>
    </submittedName>
</protein>
<keyword evidence="5" id="KW-0564">Palmitate</keyword>
<dbReference type="EMBL" id="CP031423">
    <property type="protein sequence ID" value="AZS37667.1"/>
    <property type="molecule type" value="Genomic_DNA"/>
</dbReference>
<feature type="chain" id="PRO_5038625472" evidence="7">
    <location>
        <begin position="26"/>
        <end position="299"/>
    </location>
</feature>
<evidence type="ECO:0000256" key="3">
    <source>
        <dbReference type="ARBA" id="ARBA00022729"/>
    </source>
</evidence>
<dbReference type="PANTHER" id="PTHR30429">
    <property type="entry name" value="D-METHIONINE-BINDING LIPOPROTEIN METQ"/>
    <property type="match status" value="1"/>
</dbReference>
<dbReference type="KEGG" id="mlv:CVS47_02309"/>
<evidence type="ECO:0000256" key="5">
    <source>
        <dbReference type="ARBA" id="ARBA00023139"/>
    </source>
</evidence>
<organism evidence="8 9">
    <name type="scientific">Microbacterium lemovicicum</name>
    <dbReference type="NCBI Taxonomy" id="1072463"/>
    <lineage>
        <taxon>Bacteria</taxon>
        <taxon>Bacillati</taxon>
        <taxon>Actinomycetota</taxon>
        <taxon>Actinomycetes</taxon>
        <taxon>Micrococcales</taxon>
        <taxon>Microbacteriaceae</taxon>
        <taxon>Microbacterium</taxon>
    </lineage>
</organism>
<proteinExistence type="inferred from homology"/>
<name>A0A3Q9IZX4_9MICO</name>
<evidence type="ECO:0000313" key="8">
    <source>
        <dbReference type="EMBL" id="AZS37667.1"/>
    </source>
</evidence>
<evidence type="ECO:0000256" key="4">
    <source>
        <dbReference type="ARBA" id="ARBA00023136"/>
    </source>
</evidence>
<keyword evidence="3 7" id="KW-0732">Signal</keyword>
<dbReference type="InterPro" id="IPR004872">
    <property type="entry name" value="Lipoprotein_NlpA"/>
</dbReference>
<keyword evidence="9" id="KW-1185">Reference proteome</keyword>
<evidence type="ECO:0000256" key="6">
    <source>
        <dbReference type="ARBA" id="ARBA00023288"/>
    </source>
</evidence>
<comment type="subcellular location">
    <subcellularLocation>
        <location evidence="1">Membrane</location>
        <topology evidence="1">Lipid-anchor</topology>
    </subcellularLocation>
</comment>
<sequence length="299" mass="30886">MSKSRRLITAAALAIPVALLLSACAGGSDSAGSDGSSSAPVRIGVVGAGDPYWETYTEAAAAEGISVDIVDFTEYTQPNPALSAGELDLNQFQHIVYLATYNVASDDDLQPVGATAIYPLALYSTQYDDVADIPAGSTVVVPDDDSNQARGLLVLQSAGLIELADGGSIFSTVADVQPDSKVKVEALDAALTATSLPDVAAAIINNDFVADANLTFDDAIAKDDPSDPNAVPYVNIFAAKAADADNPTYKKLVEIYQNTQGVLDGAQEAAGGTAVFVTTPVADLQKALIDVEDDIRANQ</sequence>
<gene>
    <name evidence="8" type="primary">metQ</name>
    <name evidence="8" type="ORF">CVS47_02309</name>
</gene>
<dbReference type="PROSITE" id="PS51257">
    <property type="entry name" value="PROKAR_LIPOPROTEIN"/>
    <property type="match status" value="1"/>
</dbReference>
<dbReference type="GO" id="GO:0016020">
    <property type="term" value="C:membrane"/>
    <property type="evidence" value="ECO:0007669"/>
    <property type="project" value="UniProtKB-SubCell"/>
</dbReference>
<evidence type="ECO:0000256" key="2">
    <source>
        <dbReference type="ARBA" id="ARBA00008973"/>
    </source>
</evidence>
<dbReference type="AlphaFoldDB" id="A0A3Q9IZX4"/>
<evidence type="ECO:0000256" key="7">
    <source>
        <dbReference type="SAM" id="SignalP"/>
    </source>
</evidence>